<sequence length="133" mass="14364">MDNLEILIPLAPFIMVVCIVCIPLWLKSRERREMQATVRAAIEKGQALPPELIEAMSKEVKPPKESSALRDIRVGVILIAVGAGLAVLGLMLGHVEDEALHPILGIAAIPALIGVAYVILSFFNPNKGVRPQV</sequence>
<feature type="transmembrane region" description="Helical" evidence="1">
    <location>
        <begin position="6"/>
        <end position="26"/>
    </location>
</feature>
<evidence type="ECO:0000259" key="2">
    <source>
        <dbReference type="Pfam" id="PF19762"/>
    </source>
</evidence>
<keyword evidence="1" id="KW-1133">Transmembrane helix</keyword>
<reference evidence="3 4" key="1">
    <citation type="submission" date="2020-11" db="EMBL/GenBank/DDBJ databases">
        <title>genome sequence of strain KACC 18849.</title>
        <authorList>
            <person name="Gao J."/>
            <person name="Zhang X."/>
        </authorList>
    </citation>
    <scope>NUCLEOTIDE SEQUENCE [LARGE SCALE GENOMIC DNA]</scope>
    <source>
        <strain evidence="3 4">KACC 18849</strain>
    </source>
</reference>
<keyword evidence="1" id="KW-0472">Membrane</keyword>
<feature type="transmembrane region" description="Helical" evidence="1">
    <location>
        <begin position="99"/>
        <end position="123"/>
    </location>
</feature>
<organism evidence="3 4">
    <name type="scientific">Caulobacter hibisci</name>
    <dbReference type="NCBI Taxonomy" id="2035993"/>
    <lineage>
        <taxon>Bacteria</taxon>
        <taxon>Pseudomonadati</taxon>
        <taxon>Pseudomonadota</taxon>
        <taxon>Alphaproteobacteria</taxon>
        <taxon>Caulobacterales</taxon>
        <taxon>Caulobacteraceae</taxon>
        <taxon>Caulobacter</taxon>
    </lineage>
</organism>
<evidence type="ECO:0000313" key="3">
    <source>
        <dbReference type="EMBL" id="MBI1683160.1"/>
    </source>
</evidence>
<evidence type="ECO:0000313" key="4">
    <source>
        <dbReference type="Proteomes" id="UP000639859"/>
    </source>
</evidence>
<dbReference type="Pfam" id="PF19762">
    <property type="entry name" value="DUF6249"/>
    <property type="match status" value="1"/>
</dbReference>
<dbReference type="Proteomes" id="UP000639859">
    <property type="component" value="Unassembled WGS sequence"/>
</dbReference>
<accession>A0ABS0SW54</accession>
<keyword evidence="4" id="KW-1185">Reference proteome</keyword>
<name>A0ABS0SW54_9CAUL</name>
<gene>
    <name evidence="3" type="ORF">I4Q42_05720</name>
</gene>
<protein>
    <recommendedName>
        <fullName evidence="2">DUF6249 domain-containing protein</fullName>
    </recommendedName>
</protein>
<feature type="domain" description="DUF6249" evidence="2">
    <location>
        <begin position="7"/>
        <end position="123"/>
    </location>
</feature>
<dbReference type="InterPro" id="IPR046216">
    <property type="entry name" value="DUF6249"/>
</dbReference>
<proteinExistence type="predicted"/>
<dbReference type="EMBL" id="JADWOX010000002">
    <property type="protein sequence ID" value="MBI1683160.1"/>
    <property type="molecule type" value="Genomic_DNA"/>
</dbReference>
<dbReference type="RefSeq" id="WP_198575086.1">
    <property type="nucleotide sequence ID" value="NZ_JADWOX010000002.1"/>
</dbReference>
<comment type="caution">
    <text evidence="3">The sequence shown here is derived from an EMBL/GenBank/DDBJ whole genome shotgun (WGS) entry which is preliminary data.</text>
</comment>
<keyword evidence="1" id="KW-0812">Transmembrane</keyword>
<evidence type="ECO:0000256" key="1">
    <source>
        <dbReference type="SAM" id="Phobius"/>
    </source>
</evidence>
<feature type="transmembrane region" description="Helical" evidence="1">
    <location>
        <begin position="74"/>
        <end position="93"/>
    </location>
</feature>